<gene>
    <name evidence="10" type="ORF">EDB92DRAFT_730850</name>
</gene>
<name>A0AAD4Q7S8_9AGAM</name>
<comment type="similarity">
    <text evidence="7">Belongs to the chloroperoxidase family.</text>
</comment>
<keyword evidence="2" id="KW-0575">Peroxidase</keyword>
<evidence type="ECO:0000313" key="10">
    <source>
        <dbReference type="EMBL" id="KAH8990863.1"/>
    </source>
</evidence>
<dbReference type="PROSITE" id="PS51405">
    <property type="entry name" value="HEME_HALOPEROXIDASE"/>
    <property type="match status" value="1"/>
</dbReference>
<dbReference type="AlphaFoldDB" id="A0AAD4Q7S8"/>
<keyword evidence="11" id="KW-1185">Reference proteome</keyword>
<evidence type="ECO:0000256" key="5">
    <source>
        <dbReference type="ARBA" id="ARBA00023002"/>
    </source>
</evidence>
<evidence type="ECO:0000256" key="1">
    <source>
        <dbReference type="ARBA" id="ARBA00001970"/>
    </source>
</evidence>
<dbReference type="EMBL" id="JAKELL010000029">
    <property type="protein sequence ID" value="KAH8990863.1"/>
    <property type="molecule type" value="Genomic_DNA"/>
</dbReference>
<keyword evidence="6" id="KW-0408">Iron</keyword>
<evidence type="ECO:0000256" key="2">
    <source>
        <dbReference type="ARBA" id="ARBA00022559"/>
    </source>
</evidence>
<keyword evidence="8" id="KW-0812">Transmembrane</keyword>
<evidence type="ECO:0000256" key="6">
    <source>
        <dbReference type="ARBA" id="ARBA00023004"/>
    </source>
</evidence>
<evidence type="ECO:0000259" key="9">
    <source>
        <dbReference type="PROSITE" id="PS51405"/>
    </source>
</evidence>
<evidence type="ECO:0000256" key="7">
    <source>
        <dbReference type="ARBA" id="ARBA00025795"/>
    </source>
</evidence>
<feature type="transmembrane region" description="Helical" evidence="8">
    <location>
        <begin position="21"/>
        <end position="42"/>
    </location>
</feature>
<protein>
    <submittedName>
        <fullName evidence="10">Cloroperoxidase</fullName>
    </submittedName>
</protein>
<feature type="domain" description="Heme haloperoxidase family profile" evidence="9">
    <location>
        <begin position="60"/>
        <end position="323"/>
    </location>
</feature>
<dbReference type="Pfam" id="PF01328">
    <property type="entry name" value="Peroxidase_2"/>
    <property type="match status" value="1"/>
</dbReference>
<keyword evidence="5" id="KW-0560">Oxidoreductase</keyword>
<sequence>MVVFTALRRIGRGTVSMLFEALFFAGLLTWDLSLAIVNLFTFKRKIGGVTPKGHPGEGGVWPEYIPPRSVDSRCSCPALNAMANHGIIKRDGRDISFKELSGTIRSTYNFSPSFCVFVPRYMAHVLDRSYSTGRFDLADIDVHNGIEHDASLFRRDVIHQLHQGLPDGELVAAFLKSATGPPLKKVTQPTPQKSLPSKESPYFNIAAHVAKATEDLDVNRTFTSADLSRRLGERRREAKANNGQYSQSTGHKLFGSTKYVRLLSFFSPTSYSPVSSFSGSTLLTIFGGRLDDIYTFLTEERLPEGWESRIRDQMGLTILAFNRTVFRVELGIDEEVDQPLNFM</sequence>
<evidence type="ECO:0000256" key="4">
    <source>
        <dbReference type="ARBA" id="ARBA00022723"/>
    </source>
</evidence>
<dbReference type="InterPro" id="IPR036851">
    <property type="entry name" value="Chloroperoxidase-like_sf"/>
</dbReference>
<dbReference type="PANTHER" id="PTHR33577">
    <property type="entry name" value="STERIGMATOCYSTIN BIOSYNTHESIS PEROXIDASE STCC-RELATED"/>
    <property type="match status" value="1"/>
</dbReference>
<organism evidence="10 11">
    <name type="scientific">Lactarius akahatsu</name>
    <dbReference type="NCBI Taxonomy" id="416441"/>
    <lineage>
        <taxon>Eukaryota</taxon>
        <taxon>Fungi</taxon>
        <taxon>Dikarya</taxon>
        <taxon>Basidiomycota</taxon>
        <taxon>Agaricomycotina</taxon>
        <taxon>Agaricomycetes</taxon>
        <taxon>Russulales</taxon>
        <taxon>Russulaceae</taxon>
        <taxon>Lactarius</taxon>
    </lineage>
</organism>
<reference evidence="10" key="1">
    <citation type="submission" date="2022-01" db="EMBL/GenBank/DDBJ databases">
        <title>Comparative genomics reveals a dynamic genome evolution in the ectomycorrhizal milk-cap (Lactarius) mushrooms.</title>
        <authorList>
            <consortium name="DOE Joint Genome Institute"/>
            <person name="Lebreton A."/>
            <person name="Tang N."/>
            <person name="Kuo A."/>
            <person name="LaButti K."/>
            <person name="Drula E."/>
            <person name="Barry K."/>
            <person name="Clum A."/>
            <person name="Lipzen A."/>
            <person name="Mousain D."/>
            <person name="Ng V."/>
            <person name="Wang R."/>
            <person name="Wang X."/>
            <person name="Dai Y."/>
            <person name="Henrissat B."/>
            <person name="Grigoriev I.V."/>
            <person name="Guerin-Laguette A."/>
            <person name="Yu F."/>
            <person name="Martin F.M."/>
        </authorList>
    </citation>
    <scope>NUCLEOTIDE SEQUENCE</scope>
    <source>
        <strain evidence="10">QP</strain>
    </source>
</reference>
<dbReference type="InterPro" id="IPR000028">
    <property type="entry name" value="Chloroperoxidase"/>
</dbReference>
<dbReference type="Gene3D" id="1.10.489.10">
    <property type="entry name" value="Chloroperoxidase-like"/>
    <property type="match status" value="1"/>
</dbReference>
<evidence type="ECO:0000256" key="8">
    <source>
        <dbReference type="SAM" id="Phobius"/>
    </source>
</evidence>
<keyword evidence="8" id="KW-1133">Transmembrane helix</keyword>
<dbReference type="GO" id="GO:0046872">
    <property type="term" value="F:metal ion binding"/>
    <property type="evidence" value="ECO:0007669"/>
    <property type="project" value="UniProtKB-KW"/>
</dbReference>
<accession>A0AAD4Q7S8</accession>
<dbReference type="Proteomes" id="UP001201163">
    <property type="component" value="Unassembled WGS sequence"/>
</dbReference>
<dbReference type="PANTHER" id="PTHR33577:SF18">
    <property type="entry name" value="HEME HALOPEROXIDASE FAMILY PROFILE DOMAIN-CONTAINING PROTEIN"/>
    <property type="match status" value="1"/>
</dbReference>
<evidence type="ECO:0000256" key="3">
    <source>
        <dbReference type="ARBA" id="ARBA00022617"/>
    </source>
</evidence>
<proteinExistence type="inferred from homology"/>
<comment type="cofactor">
    <cofactor evidence="1">
        <name>heme b</name>
        <dbReference type="ChEBI" id="CHEBI:60344"/>
    </cofactor>
</comment>
<dbReference type="GO" id="GO:0004601">
    <property type="term" value="F:peroxidase activity"/>
    <property type="evidence" value="ECO:0007669"/>
    <property type="project" value="UniProtKB-KW"/>
</dbReference>
<comment type="caution">
    <text evidence="10">The sequence shown here is derived from an EMBL/GenBank/DDBJ whole genome shotgun (WGS) entry which is preliminary data.</text>
</comment>
<evidence type="ECO:0000313" key="11">
    <source>
        <dbReference type="Proteomes" id="UP001201163"/>
    </source>
</evidence>
<keyword evidence="8" id="KW-0472">Membrane</keyword>
<dbReference type="SUPFAM" id="SSF47571">
    <property type="entry name" value="Cloroperoxidase"/>
    <property type="match status" value="1"/>
</dbReference>
<keyword evidence="3" id="KW-0349">Heme</keyword>
<keyword evidence="4" id="KW-0479">Metal-binding</keyword>